<dbReference type="AlphaFoldDB" id="A0A172Y4V9"/>
<keyword evidence="1" id="KW-0732">Signal</keyword>
<dbReference type="Proteomes" id="UP000077603">
    <property type="component" value="Chromosome"/>
</dbReference>
<dbReference type="eggNOG" id="ENOG5032Z6H">
    <property type="taxonomic scope" value="Bacteria"/>
</dbReference>
<name>A0A172Y4V9_9CAUL</name>
<dbReference type="KEGG" id="bne:DA69_05510"/>
<dbReference type="EMBL" id="CP015614">
    <property type="protein sequence ID" value="ANF54243.1"/>
    <property type="molecule type" value="Genomic_DNA"/>
</dbReference>
<dbReference type="RefSeq" id="WP_025977064.1">
    <property type="nucleotide sequence ID" value="NZ_CP015614.1"/>
</dbReference>
<evidence type="ECO:0000313" key="3">
    <source>
        <dbReference type="Proteomes" id="UP000077603"/>
    </source>
</evidence>
<gene>
    <name evidence="2" type="ORF">DA69_05510</name>
</gene>
<evidence type="ECO:0000256" key="1">
    <source>
        <dbReference type="SAM" id="SignalP"/>
    </source>
</evidence>
<sequence>MNRRALILAVAGAALSGSALASPSAETPAQPASFNLTGVGLPIIVGGRVRNYVFAELKLYLGEGQTLDAVRAKEPYLRDALVRAGHRTPFVLADDWNQLDAAALSASLIRAADSLIGKGAIARVEVVSQAARRRTTVRAL</sequence>
<dbReference type="STRING" id="588932.DA69_05510"/>
<feature type="signal peptide" evidence="1">
    <location>
        <begin position="1"/>
        <end position="21"/>
    </location>
</feature>
<dbReference type="OrthoDB" id="7172963at2"/>
<protein>
    <submittedName>
        <fullName evidence="2">Uncharacterized protein</fullName>
    </submittedName>
</protein>
<feature type="chain" id="PRO_5008004258" evidence="1">
    <location>
        <begin position="22"/>
        <end position="140"/>
    </location>
</feature>
<keyword evidence="3" id="KW-1185">Reference proteome</keyword>
<organism evidence="2 3">
    <name type="scientific">Brevundimonas naejangsanensis</name>
    <dbReference type="NCBI Taxonomy" id="588932"/>
    <lineage>
        <taxon>Bacteria</taxon>
        <taxon>Pseudomonadati</taxon>
        <taxon>Pseudomonadota</taxon>
        <taxon>Alphaproteobacteria</taxon>
        <taxon>Caulobacterales</taxon>
        <taxon>Caulobacteraceae</taxon>
        <taxon>Brevundimonas</taxon>
    </lineage>
</organism>
<proteinExistence type="predicted"/>
<evidence type="ECO:0000313" key="2">
    <source>
        <dbReference type="EMBL" id="ANF54243.1"/>
    </source>
</evidence>
<reference evidence="2 3" key="1">
    <citation type="journal article" date="2014" name="Genome Announc.">
        <title>Genome Sequence of a Promising Hydrogen-Producing Facultative Anaerobic Bacterium, Brevundimonas naejangsanensis Strain B1.</title>
        <authorList>
            <person name="Su H."/>
            <person name="Zhang T."/>
            <person name="Bao M."/>
            <person name="Jiang Y."/>
            <person name="Wang Y."/>
            <person name="Tan T."/>
        </authorList>
    </citation>
    <scope>NUCLEOTIDE SEQUENCE [LARGE SCALE GENOMIC DNA]</scope>
    <source>
        <strain evidence="2 3">B1</strain>
    </source>
</reference>
<accession>A0A172Y4V9</accession>